<proteinExistence type="predicted"/>
<evidence type="ECO:0000259" key="2">
    <source>
        <dbReference type="SMART" id="SM01347"/>
    </source>
</evidence>
<protein>
    <submittedName>
        <fullName evidence="4">Mre11 DNA-binding domain-containing protein</fullName>
    </submittedName>
</protein>
<dbReference type="Gene3D" id="3.60.21.10">
    <property type="match status" value="1"/>
</dbReference>
<dbReference type="GO" id="GO:0031573">
    <property type="term" value="P:mitotic intra-S DNA damage checkpoint signaling"/>
    <property type="evidence" value="ECO:0007669"/>
    <property type="project" value="TreeGrafter"/>
</dbReference>
<dbReference type="GO" id="GO:0030145">
    <property type="term" value="F:manganese ion binding"/>
    <property type="evidence" value="ECO:0007669"/>
    <property type="project" value="InterPro"/>
</dbReference>
<dbReference type="Pfam" id="PF00149">
    <property type="entry name" value="Metallophos"/>
    <property type="match status" value="1"/>
</dbReference>
<dbReference type="PANTHER" id="PTHR10139:SF1">
    <property type="entry name" value="DOUBLE-STRAND BREAK REPAIR PROTEIN MRE11"/>
    <property type="match status" value="1"/>
</dbReference>
<dbReference type="Pfam" id="PF04152">
    <property type="entry name" value="Mre11_DNA_bind"/>
    <property type="match status" value="1"/>
</dbReference>
<evidence type="ECO:0000256" key="1">
    <source>
        <dbReference type="ARBA" id="ARBA00022801"/>
    </source>
</evidence>
<dbReference type="GO" id="GO:0000723">
    <property type="term" value="P:telomere maintenance"/>
    <property type="evidence" value="ECO:0007669"/>
    <property type="project" value="TreeGrafter"/>
</dbReference>
<sequence>MSSTSSASTIKFLIASDVHAGYGETKKHIHSDSFDTFREVLKNGVDQNVDFVLLGGDLFHENNPSRETLFFGDFPTVNYEDANLNIAMPVFTIHGNHDDLSGKGLTALDVLHETGLINLFGKFNDVDQIEVSPILLRKGDTKIAIYGISSQRDDRLCRAFMKECVKFLRPNDDPEGWFSVLVVHQNRPRRSTSRTTGAFLPIHFIPPFFDLVIWGHEHESLIEPQYFNTGNSNDPENGFFIIQPGSTVATSLCREEAVQKHCGVITVKGRKFKCTPIPLQTTRQVIVDELVLDDSVQMKKMPRSTVRQKHMEDEDLIAQKVDEMLEDAAEKRGPSQPMPPLLRLKVVYSDKWLDIPPINARRFGSRYADKVANAADMVSVRLNRPEKIEKYFTECMFEDKMSVLTEVAMGRSLKEYSNAETTFTVPDKLFNESVKSQITTFSNRLKAVSNNLNIDNDDENELARKINSCLAEMKKQKVGGVTSSSAALDDTVNTSANSNRDVIMEEDMFSE</sequence>
<organism evidence="3 4">
    <name type="scientific">Ditylenchus dipsaci</name>
    <dbReference type="NCBI Taxonomy" id="166011"/>
    <lineage>
        <taxon>Eukaryota</taxon>
        <taxon>Metazoa</taxon>
        <taxon>Ecdysozoa</taxon>
        <taxon>Nematoda</taxon>
        <taxon>Chromadorea</taxon>
        <taxon>Rhabditida</taxon>
        <taxon>Tylenchina</taxon>
        <taxon>Tylenchomorpha</taxon>
        <taxon>Sphaerularioidea</taxon>
        <taxon>Anguinidae</taxon>
        <taxon>Anguininae</taxon>
        <taxon>Ditylenchus</taxon>
    </lineage>
</organism>
<dbReference type="GO" id="GO:0000014">
    <property type="term" value="F:single-stranded DNA endodeoxyribonuclease activity"/>
    <property type="evidence" value="ECO:0007669"/>
    <property type="project" value="TreeGrafter"/>
</dbReference>
<evidence type="ECO:0000313" key="4">
    <source>
        <dbReference type="WBParaSite" id="jg19584"/>
    </source>
</evidence>
<dbReference type="GO" id="GO:0042138">
    <property type="term" value="P:meiotic DNA double-strand break formation"/>
    <property type="evidence" value="ECO:0007669"/>
    <property type="project" value="TreeGrafter"/>
</dbReference>
<name>A0A915DHK9_9BILA</name>
<dbReference type="GO" id="GO:0035861">
    <property type="term" value="C:site of double-strand break"/>
    <property type="evidence" value="ECO:0007669"/>
    <property type="project" value="TreeGrafter"/>
</dbReference>
<dbReference type="InterPro" id="IPR029052">
    <property type="entry name" value="Metallo-depent_PP-like"/>
</dbReference>
<keyword evidence="1" id="KW-0378">Hydrolase</keyword>
<dbReference type="GO" id="GO:0097552">
    <property type="term" value="P:mitochondrial double-strand break repair via homologous recombination"/>
    <property type="evidence" value="ECO:0007669"/>
    <property type="project" value="TreeGrafter"/>
</dbReference>
<dbReference type="CDD" id="cd00840">
    <property type="entry name" value="MPP_Mre11_N"/>
    <property type="match status" value="1"/>
</dbReference>
<evidence type="ECO:0000313" key="3">
    <source>
        <dbReference type="Proteomes" id="UP000887574"/>
    </source>
</evidence>
<dbReference type="InterPro" id="IPR004843">
    <property type="entry name" value="Calcineurin-like_PHP"/>
</dbReference>
<dbReference type="PANTHER" id="PTHR10139">
    <property type="entry name" value="DOUBLE-STRAND BREAK REPAIR PROTEIN MRE11"/>
    <property type="match status" value="1"/>
</dbReference>
<dbReference type="SMART" id="SM01347">
    <property type="entry name" value="Mre11_DNA_bind"/>
    <property type="match status" value="1"/>
</dbReference>
<dbReference type="Proteomes" id="UP000887574">
    <property type="component" value="Unplaced"/>
</dbReference>
<dbReference type="InterPro" id="IPR007281">
    <property type="entry name" value="Mre11_DNA-bd"/>
</dbReference>
<feature type="domain" description="Mre11 DNA-binding" evidence="2">
    <location>
        <begin position="272"/>
        <end position="416"/>
    </location>
</feature>
<accession>A0A915DHK9</accession>
<dbReference type="InterPro" id="IPR038487">
    <property type="entry name" value="Mre11_capping_dom"/>
</dbReference>
<dbReference type="GO" id="GO:0007095">
    <property type="term" value="P:mitotic G2 DNA damage checkpoint signaling"/>
    <property type="evidence" value="ECO:0007669"/>
    <property type="project" value="TreeGrafter"/>
</dbReference>
<reference evidence="4" key="1">
    <citation type="submission" date="2022-11" db="UniProtKB">
        <authorList>
            <consortium name="WormBaseParasite"/>
        </authorList>
    </citation>
    <scope>IDENTIFICATION</scope>
</reference>
<dbReference type="SUPFAM" id="SSF56300">
    <property type="entry name" value="Metallo-dependent phosphatases"/>
    <property type="match status" value="1"/>
</dbReference>
<dbReference type="GO" id="GO:0030870">
    <property type="term" value="C:Mre11 complex"/>
    <property type="evidence" value="ECO:0007669"/>
    <property type="project" value="TreeGrafter"/>
</dbReference>
<dbReference type="GO" id="GO:0000724">
    <property type="term" value="P:double-strand break repair via homologous recombination"/>
    <property type="evidence" value="ECO:0007669"/>
    <property type="project" value="TreeGrafter"/>
</dbReference>
<dbReference type="Gene3D" id="3.30.110.110">
    <property type="entry name" value="Mre11, capping domain"/>
    <property type="match status" value="1"/>
</dbReference>
<dbReference type="AlphaFoldDB" id="A0A915DHK9"/>
<dbReference type="GO" id="GO:0006303">
    <property type="term" value="P:double-strand break repair via nonhomologous end joining"/>
    <property type="evidence" value="ECO:0007669"/>
    <property type="project" value="TreeGrafter"/>
</dbReference>
<dbReference type="InterPro" id="IPR041796">
    <property type="entry name" value="Mre11_N"/>
</dbReference>
<keyword evidence="3" id="KW-1185">Reference proteome</keyword>
<dbReference type="WBParaSite" id="jg19584">
    <property type="protein sequence ID" value="jg19584"/>
    <property type="gene ID" value="jg19584"/>
</dbReference>